<name>A0A0B0NCC2_GOSAR</name>
<dbReference type="EMBL" id="KN391038">
    <property type="protein sequence ID" value="KHG09459.1"/>
    <property type="molecule type" value="Genomic_DNA"/>
</dbReference>
<reference evidence="2" key="1">
    <citation type="submission" date="2014-09" db="EMBL/GenBank/DDBJ databases">
        <authorList>
            <person name="Mudge J."/>
            <person name="Ramaraj T."/>
            <person name="Lindquist I.E."/>
            <person name="Bharti A.K."/>
            <person name="Sundararajan A."/>
            <person name="Cameron C.T."/>
            <person name="Woodward J.E."/>
            <person name="May G.D."/>
            <person name="Brubaker C."/>
            <person name="Broadhvest J."/>
            <person name="Wilkins T.A."/>
        </authorList>
    </citation>
    <scope>NUCLEOTIDE SEQUENCE</scope>
    <source>
        <strain evidence="2">cv. AKA8401</strain>
    </source>
</reference>
<organism evidence="1 2">
    <name type="scientific">Gossypium arboreum</name>
    <name type="common">Tree cotton</name>
    <name type="synonym">Gossypium nanking</name>
    <dbReference type="NCBI Taxonomy" id="29729"/>
    <lineage>
        <taxon>Eukaryota</taxon>
        <taxon>Viridiplantae</taxon>
        <taxon>Streptophyta</taxon>
        <taxon>Embryophyta</taxon>
        <taxon>Tracheophyta</taxon>
        <taxon>Spermatophyta</taxon>
        <taxon>Magnoliopsida</taxon>
        <taxon>eudicotyledons</taxon>
        <taxon>Gunneridae</taxon>
        <taxon>Pentapetalae</taxon>
        <taxon>rosids</taxon>
        <taxon>malvids</taxon>
        <taxon>Malvales</taxon>
        <taxon>Malvaceae</taxon>
        <taxon>Malvoideae</taxon>
        <taxon>Gossypium</taxon>
    </lineage>
</organism>
<evidence type="ECO:0000313" key="2">
    <source>
        <dbReference type="Proteomes" id="UP000032142"/>
    </source>
</evidence>
<keyword evidence="2" id="KW-1185">Reference proteome</keyword>
<evidence type="ECO:0000313" key="1">
    <source>
        <dbReference type="EMBL" id="KHG09459.1"/>
    </source>
</evidence>
<protein>
    <submittedName>
        <fullName evidence="1">Uncharacterized protein</fullName>
    </submittedName>
</protein>
<dbReference type="Proteomes" id="UP000032142">
    <property type="component" value="Unassembled WGS sequence"/>
</dbReference>
<gene>
    <name evidence="1" type="ORF">F383_15706</name>
</gene>
<proteinExistence type="predicted"/>
<dbReference type="AlphaFoldDB" id="A0A0B0NCC2"/>
<sequence length="96" mass="10636">MWHAGSGHNFWAGFGVLQKRCRFVKAIKANFSALESFEIRERRESSGLWPPSASRWSRAHAPPLGPPYTVARVFAKNPVVAKARQWSTGGVDLGVT</sequence>
<accession>A0A0B0NCC2</accession>